<evidence type="ECO:0000313" key="1">
    <source>
        <dbReference type="EMBL" id="GIJ56367.1"/>
    </source>
</evidence>
<dbReference type="EMBL" id="BOPG01000024">
    <property type="protein sequence ID" value="GIJ56367.1"/>
    <property type="molecule type" value="Genomic_DNA"/>
</dbReference>
<protein>
    <submittedName>
        <fullName evidence="1">Uncharacterized protein</fullName>
    </submittedName>
</protein>
<dbReference type="Proteomes" id="UP000612585">
    <property type="component" value="Unassembled WGS sequence"/>
</dbReference>
<reference evidence="1" key="1">
    <citation type="submission" date="2021-01" db="EMBL/GenBank/DDBJ databases">
        <title>Whole genome shotgun sequence of Virgisporangium aurantiacum NBRC 16421.</title>
        <authorList>
            <person name="Komaki H."/>
            <person name="Tamura T."/>
        </authorList>
    </citation>
    <scope>NUCLEOTIDE SEQUENCE</scope>
    <source>
        <strain evidence="1">NBRC 16421</strain>
    </source>
</reference>
<name>A0A8J4E1V0_9ACTN</name>
<comment type="caution">
    <text evidence="1">The sequence shown here is derived from an EMBL/GenBank/DDBJ whole genome shotgun (WGS) entry which is preliminary data.</text>
</comment>
<sequence>MTVHDLARALPEIPALRERCRAYAMLDAILCPEWEDRYYSFDAKWSAGEEMASMRTGTGDLWSIVFSAAGAFVRGFDHEAPMSPAGNGGRLWPGLVESVPPEFADSVDEPAFSYDGVLEATVCLWRRTGDDRWQAGDIEFPPGDDPDGATNLFETLVDGSYHEFAEDYYERPVDADAVRAILDLRPLTTDLVKRLNPDLALVDLAADLAEIGYPRQ</sequence>
<gene>
    <name evidence="1" type="ORF">Vau01_038830</name>
</gene>
<dbReference type="AlphaFoldDB" id="A0A8J4E1V0"/>
<keyword evidence="2" id="KW-1185">Reference proteome</keyword>
<organism evidence="1 2">
    <name type="scientific">Virgisporangium aurantiacum</name>
    <dbReference type="NCBI Taxonomy" id="175570"/>
    <lineage>
        <taxon>Bacteria</taxon>
        <taxon>Bacillati</taxon>
        <taxon>Actinomycetota</taxon>
        <taxon>Actinomycetes</taxon>
        <taxon>Micromonosporales</taxon>
        <taxon>Micromonosporaceae</taxon>
        <taxon>Virgisporangium</taxon>
    </lineage>
</organism>
<accession>A0A8J4E1V0</accession>
<proteinExistence type="predicted"/>
<evidence type="ECO:0000313" key="2">
    <source>
        <dbReference type="Proteomes" id="UP000612585"/>
    </source>
</evidence>
<dbReference type="RefSeq" id="WP_203994600.1">
    <property type="nucleotide sequence ID" value="NZ_BOPG01000024.1"/>
</dbReference>